<feature type="domain" description="Organic solvent tolerance-like N-terminal" evidence="6">
    <location>
        <begin position="44"/>
        <end position="153"/>
    </location>
</feature>
<dbReference type="Proteomes" id="UP001243195">
    <property type="component" value="Unassembled WGS sequence"/>
</dbReference>
<evidence type="ECO:0000256" key="3">
    <source>
        <dbReference type="ARBA" id="ARBA00022764"/>
    </source>
</evidence>
<keyword evidence="3 4" id="KW-0574">Periplasm</keyword>
<feature type="region of interest" description="Disordered" evidence="5">
    <location>
        <begin position="155"/>
        <end position="191"/>
    </location>
</feature>
<dbReference type="GeneID" id="84210548"/>
<evidence type="ECO:0000313" key="8">
    <source>
        <dbReference type="Proteomes" id="UP001243195"/>
    </source>
</evidence>
<evidence type="ECO:0000256" key="2">
    <source>
        <dbReference type="ARBA" id="ARBA00022729"/>
    </source>
</evidence>
<keyword evidence="2 4" id="KW-0732">Signal</keyword>
<evidence type="ECO:0000256" key="5">
    <source>
        <dbReference type="SAM" id="MobiDB-lite"/>
    </source>
</evidence>
<dbReference type="Gene3D" id="2.60.450.10">
    <property type="entry name" value="Lipopolysaccharide (LPS) transport protein A like domain"/>
    <property type="match status" value="1"/>
</dbReference>
<dbReference type="InterPro" id="IPR052037">
    <property type="entry name" value="LPS_export_LptA"/>
</dbReference>
<dbReference type="Pfam" id="PF03968">
    <property type="entry name" value="LptD_N"/>
    <property type="match status" value="1"/>
</dbReference>
<comment type="function">
    <text evidence="4">Involved in the assembly of lipopolysaccharide (LPS). Required for the translocation of LPS from the inner membrane to the outer membrane. May form a bridge between the inner membrane and the outer membrane, via interactions with LptC and LptD, thereby facilitating LPS transfer across the periplasm.</text>
</comment>
<comment type="caution">
    <text evidence="7">The sequence shown here is derived from an EMBL/GenBank/DDBJ whole genome shotgun (WGS) entry which is preliminary data.</text>
</comment>
<keyword evidence="1 4" id="KW-0813">Transport</keyword>
<dbReference type="AlphaFoldDB" id="A0AAW8JPT1"/>
<protein>
    <recommendedName>
        <fullName evidence="4">Lipopolysaccharide export system protein LptA</fullName>
    </recommendedName>
</protein>
<dbReference type="EMBL" id="JAVIDA010000051">
    <property type="protein sequence ID" value="MDQ9073581.1"/>
    <property type="molecule type" value="Genomic_DNA"/>
</dbReference>
<dbReference type="NCBIfam" id="TIGR03002">
    <property type="entry name" value="outer_YhbN_LptA"/>
    <property type="match status" value="1"/>
</dbReference>
<evidence type="ECO:0000256" key="4">
    <source>
        <dbReference type="HAMAP-Rule" id="MF_01914"/>
    </source>
</evidence>
<comment type="subunit">
    <text evidence="4">Component of the lipopolysaccharide transport and assembly complex.</text>
</comment>
<feature type="compositionally biased region" description="Low complexity" evidence="5">
    <location>
        <begin position="158"/>
        <end position="191"/>
    </location>
</feature>
<accession>A0AAW8JPT1</accession>
<feature type="chain" id="PRO_5043064715" description="Lipopolysaccharide export system protein LptA" evidence="4">
    <location>
        <begin position="33"/>
        <end position="191"/>
    </location>
</feature>
<evidence type="ECO:0000256" key="1">
    <source>
        <dbReference type="ARBA" id="ARBA00022448"/>
    </source>
</evidence>
<reference evidence="7" key="1">
    <citation type="submission" date="2023-08" db="EMBL/GenBank/DDBJ databases">
        <title>Emergence of clinically-relevant ST2 carbapenem-resistant Acinetobacter baumannii strains in hospital sewages in Zhejiang, East of China.</title>
        <authorList>
            <person name="Kaichao C."/>
            <person name="Zhang R."/>
        </authorList>
    </citation>
    <scope>NUCLEOTIDE SEQUENCE</scope>
    <source>
        <strain evidence="7">M-SY-60</strain>
    </source>
</reference>
<sequence length="191" mass="20039" precursor="true">MHHVKKPTQTNTFLKSALLATGLLCASVSAFALQSDRNQPISLVADRATYNDKTGVTTYSGNVIIEQGTMKLQAANIVANLNKNRQMSVVTATGSPAKFQQQVDSDKGVAKGEASKIVYNAETGIITLIGNAYLYQNGASIRSSTLKYSMNKGDIEASGSSNSTSGSGSSSGRVQIIIPPSSSKSFPGARD</sequence>
<comment type="similarity">
    <text evidence="4">Belongs to the LptA family.</text>
</comment>
<dbReference type="HAMAP" id="MF_01914">
    <property type="entry name" value="LPS_assembly_LptA"/>
    <property type="match status" value="1"/>
</dbReference>
<dbReference type="PANTHER" id="PTHR36504">
    <property type="entry name" value="LIPOPOLYSACCHARIDE EXPORT SYSTEM PROTEIN LPTA"/>
    <property type="match status" value="1"/>
</dbReference>
<dbReference type="GO" id="GO:0001530">
    <property type="term" value="F:lipopolysaccharide binding"/>
    <property type="evidence" value="ECO:0007669"/>
    <property type="project" value="InterPro"/>
</dbReference>
<feature type="signal peptide" evidence="4">
    <location>
        <begin position="1"/>
        <end position="32"/>
    </location>
</feature>
<dbReference type="GO" id="GO:0043165">
    <property type="term" value="P:Gram-negative-bacterium-type cell outer membrane assembly"/>
    <property type="evidence" value="ECO:0007669"/>
    <property type="project" value="UniProtKB-UniRule"/>
</dbReference>
<dbReference type="InterPro" id="IPR005653">
    <property type="entry name" value="OstA-like_N"/>
</dbReference>
<dbReference type="GO" id="GO:0017089">
    <property type="term" value="F:glycolipid transfer activity"/>
    <property type="evidence" value="ECO:0007669"/>
    <property type="project" value="TreeGrafter"/>
</dbReference>
<proteinExistence type="inferred from homology"/>
<dbReference type="GO" id="GO:0015920">
    <property type="term" value="P:lipopolysaccharide transport"/>
    <property type="evidence" value="ECO:0007669"/>
    <property type="project" value="UniProtKB-UniRule"/>
</dbReference>
<comment type="subcellular location">
    <subcellularLocation>
        <location evidence="4">Periplasm</location>
    </subcellularLocation>
</comment>
<evidence type="ECO:0000259" key="6">
    <source>
        <dbReference type="Pfam" id="PF03968"/>
    </source>
</evidence>
<dbReference type="GO" id="GO:0009279">
    <property type="term" value="C:cell outer membrane"/>
    <property type="evidence" value="ECO:0007669"/>
    <property type="project" value="TreeGrafter"/>
</dbReference>
<dbReference type="RefSeq" id="WP_004866709.1">
    <property type="nucleotide sequence ID" value="NZ_BBLI01000083.1"/>
</dbReference>
<name>A0AAW8JPT1_9GAMM</name>
<organism evidence="7 8">
    <name type="scientific">Acinetobacter gerneri</name>
    <dbReference type="NCBI Taxonomy" id="202952"/>
    <lineage>
        <taxon>Bacteria</taxon>
        <taxon>Pseudomonadati</taxon>
        <taxon>Pseudomonadota</taxon>
        <taxon>Gammaproteobacteria</taxon>
        <taxon>Moraxellales</taxon>
        <taxon>Moraxellaceae</taxon>
        <taxon>Acinetobacter</taxon>
    </lineage>
</organism>
<dbReference type="InterPro" id="IPR014340">
    <property type="entry name" value="LptA"/>
</dbReference>
<evidence type="ECO:0000313" key="7">
    <source>
        <dbReference type="EMBL" id="MDQ9073581.1"/>
    </source>
</evidence>
<gene>
    <name evidence="4 7" type="primary">lptA</name>
    <name evidence="7" type="ORF">RFH51_19265</name>
</gene>
<dbReference type="GO" id="GO:0030288">
    <property type="term" value="C:outer membrane-bounded periplasmic space"/>
    <property type="evidence" value="ECO:0007669"/>
    <property type="project" value="TreeGrafter"/>
</dbReference>
<dbReference type="PANTHER" id="PTHR36504:SF1">
    <property type="entry name" value="LIPOPOLYSACCHARIDE EXPORT SYSTEM PROTEIN LPTA"/>
    <property type="match status" value="1"/>
</dbReference>